<feature type="transmembrane region" description="Helical" evidence="7">
    <location>
        <begin position="65"/>
        <end position="82"/>
    </location>
</feature>
<evidence type="ECO:0000256" key="6">
    <source>
        <dbReference type="SAM" id="MobiDB-lite"/>
    </source>
</evidence>
<feature type="region of interest" description="Disordered" evidence="6">
    <location>
        <begin position="1"/>
        <end position="35"/>
    </location>
</feature>
<dbReference type="InterPro" id="IPR036259">
    <property type="entry name" value="MFS_trans_sf"/>
</dbReference>
<feature type="transmembrane region" description="Helical" evidence="7">
    <location>
        <begin position="287"/>
        <end position="308"/>
    </location>
</feature>
<evidence type="ECO:0000256" key="3">
    <source>
        <dbReference type="ARBA" id="ARBA00022692"/>
    </source>
</evidence>
<feature type="transmembrane region" description="Helical" evidence="7">
    <location>
        <begin position="161"/>
        <end position="182"/>
    </location>
</feature>
<evidence type="ECO:0000256" key="7">
    <source>
        <dbReference type="SAM" id="Phobius"/>
    </source>
</evidence>
<accession>A0ABR3IY98</accession>
<evidence type="ECO:0000313" key="10">
    <source>
        <dbReference type="Proteomes" id="UP001556367"/>
    </source>
</evidence>
<dbReference type="EMBL" id="JASNQZ010000014">
    <property type="protein sequence ID" value="KAL0948227.1"/>
    <property type="molecule type" value="Genomic_DNA"/>
</dbReference>
<dbReference type="SUPFAM" id="SSF103473">
    <property type="entry name" value="MFS general substrate transporter"/>
    <property type="match status" value="1"/>
</dbReference>
<comment type="caution">
    <text evidence="9">The sequence shown here is derived from an EMBL/GenBank/DDBJ whole genome shotgun (WGS) entry which is preliminary data.</text>
</comment>
<feature type="transmembrane region" description="Helical" evidence="7">
    <location>
        <begin position="328"/>
        <end position="350"/>
    </location>
</feature>
<dbReference type="PANTHER" id="PTHR43791:SF36">
    <property type="entry name" value="TRANSPORTER, PUTATIVE (AFU_ORTHOLOGUE AFUA_6G08340)-RELATED"/>
    <property type="match status" value="1"/>
</dbReference>
<evidence type="ECO:0000259" key="8">
    <source>
        <dbReference type="PROSITE" id="PS50850"/>
    </source>
</evidence>
<feature type="transmembrane region" description="Helical" evidence="7">
    <location>
        <begin position="135"/>
        <end position="155"/>
    </location>
</feature>
<proteinExistence type="predicted"/>
<gene>
    <name evidence="9" type="ORF">HGRIS_010828</name>
</gene>
<keyword evidence="3 7" id="KW-0812">Transmembrane</keyword>
<feature type="transmembrane region" description="Helical" evidence="7">
    <location>
        <begin position="102"/>
        <end position="123"/>
    </location>
</feature>
<evidence type="ECO:0000256" key="1">
    <source>
        <dbReference type="ARBA" id="ARBA00004141"/>
    </source>
</evidence>
<organism evidence="9 10">
    <name type="scientific">Hohenbuehelia grisea</name>
    <dbReference type="NCBI Taxonomy" id="104357"/>
    <lineage>
        <taxon>Eukaryota</taxon>
        <taxon>Fungi</taxon>
        <taxon>Dikarya</taxon>
        <taxon>Basidiomycota</taxon>
        <taxon>Agaricomycotina</taxon>
        <taxon>Agaricomycetes</taxon>
        <taxon>Agaricomycetidae</taxon>
        <taxon>Agaricales</taxon>
        <taxon>Pleurotineae</taxon>
        <taxon>Pleurotaceae</taxon>
        <taxon>Hohenbuehelia</taxon>
    </lineage>
</organism>
<keyword evidence="2" id="KW-0813">Transport</keyword>
<evidence type="ECO:0000256" key="4">
    <source>
        <dbReference type="ARBA" id="ARBA00022989"/>
    </source>
</evidence>
<feature type="transmembrane region" description="Helical" evidence="7">
    <location>
        <begin position="357"/>
        <end position="378"/>
    </location>
</feature>
<evidence type="ECO:0000256" key="5">
    <source>
        <dbReference type="ARBA" id="ARBA00023136"/>
    </source>
</evidence>
<dbReference type="Gene3D" id="1.20.1250.20">
    <property type="entry name" value="MFS general substrate transporter like domains"/>
    <property type="match status" value="2"/>
</dbReference>
<evidence type="ECO:0000313" key="9">
    <source>
        <dbReference type="EMBL" id="KAL0948227.1"/>
    </source>
</evidence>
<dbReference type="PROSITE" id="PS50850">
    <property type="entry name" value="MFS"/>
    <property type="match status" value="1"/>
</dbReference>
<feature type="transmembrane region" description="Helical" evidence="7">
    <location>
        <begin position="418"/>
        <end position="440"/>
    </location>
</feature>
<keyword evidence="4 7" id="KW-1133">Transmembrane helix</keyword>
<dbReference type="InterPro" id="IPR011701">
    <property type="entry name" value="MFS"/>
</dbReference>
<dbReference type="PANTHER" id="PTHR43791">
    <property type="entry name" value="PERMEASE-RELATED"/>
    <property type="match status" value="1"/>
</dbReference>
<keyword evidence="10" id="KW-1185">Reference proteome</keyword>
<feature type="transmembrane region" description="Helical" evidence="7">
    <location>
        <begin position="452"/>
        <end position="471"/>
    </location>
</feature>
<reference evidence="10" key="1">
    <citation type="submission" date="2024-06" db="EMBL/GenBank/DDBJ databases">
        <title>Multi-omics analyses provide insights into the biosynthesis of the anticancer antibiotic pleurotin in Hohenbuehelia grisea.</title>
        <authorList>
            <person name="Weaver J.A."/>
            <person name="Alberti F."/>
        </authorList>
    </citation>
    <scope>NUCLEOTIDE SEQUENCE [LARGE SCALE GENOMIC DNA]</scope>
    <source>
        <strain evidence="10">T-177</strain>
    </source>
</reference>
<keyword evidence="5 7" id="KW-0472">Membrane</keyword>
<feature type="domain" description="Major facilitator superfamily (MFS) profile" evidence="8">
    <location>
        <begin position="44"/>
        <end position="477"/>
    </location>
</feature>
<evidence type="ECO:0000256" key="2">
    <source>
        <dbReference type="ARBA" id="ARBA00022448"/>
    </source>
</evidence>
<name>A0ABR3IY98_9AGAR</name>
<dbReference type="Pfam" id="PF07690">
    <property type="entry name" value="MFS_1"/>
    <property type="match status" value="1"/>
</dbReference>
<comment type="subcellular location">
    <subcellularLocation>
        <location evidence="1">Membrane</location>
        <topology evidence="1">Multi-pass membrane protein</topology>
    </subcellularLocation>
</comment>
<dbReference type="InterPro" id="IPR020846">
    <property type="entry name" value="MFS_dom"/>
</dbReference>
<feature type="transmembrane region" description="Helical" evidence="7">
    <location>
        <begin position="194"/>
        <end position="213"/>
    </location>
</feature>
<feature type="transmembrane region" description="Helical" evidence="7">
    <location>
        <begin position="225"/>
        <end position="245"/>
    </location>
</feature>
<dbReference type="Proteomes" id="UP001556367">
    <property type="component" value="Unassembled WGS sequence"/>
</dbReference>
<sequence>MAPSIRANASLEKKSSNSLDEHHEKTDVESESLDASQGDEALRLVGAERTAQFSEEYNLRLRRRLDWCIPPLCAAVYFTQFLDKTSLNYASIMGLPIVGQNYNLVSMAFYLGFMVFEFPTVYISQKLRVAKYLGVNIVIWGAILMLHAVATSFGAFFALRFLLGMCESCVAPILILIVSMFYKKNEQATRISWFYVMNGLTQIFGGFVAYGISFYDGRLLAPWKIIYVLLGGLAIVVGICVLIWLPDSPVHARMLSKEERIAALERVRDDQVGTENKKLKKDQMFEALGDIRTWLIVITVLLTSIPNGGISNFSNQIIKNFGYTSKQALILSTPGGAVASAVVLFCGWYSDKKGERMLPIVFALVPTIIGSALLIGFNNTGKKGVLLFGIYLCGSFGSALSTVYAYNASNTSGHSKKSTINALTLFSFSLGNIIGTEIFQPKDAPDYIPGKIAIMVLLTVQLAISVLLRWINMRLNKKKKAKLEELKARNGWTEADVQRERERHAFMDLTDKQNLYFVYIV</sequence>
<feature type="transmembrane region" description="Helical" evidence="7">
    <location>
        <begin position="384"/>
        <end position="406"/>
    </location>
</feature>
<protein>
    <recommendedName>
        <fullName evidence="8">Major facilitator superfamily (MFS) profile domain-containing protein</fullName>
    </recommendedName>
</protein>
<feature type="compositionally biased region" description="Basic and acidic residues" evidence="6">
    <location>
        <begin position="11"/>
        <end position="28"/>
    </location>
</feature>